<dbReference type="HOGENOM" id="CLU_035588_0_0_2"/>
<dbReference type="RefSeq" id="WP_048118778.1">
    <property type="nucleotide sequence ID" value="NZ_CP009528.1"/>
</dbReference>
<dbReference type="PATRIC" id="fig|1434108.4.peg.1463"/>
<comment type="similarity">
    <text evidence="1">Belongs to the TolB family.</text>
</comment>
<evidence type="ECO:0000313" key="2">
    <source>
        <dbReference type="EMBL" id="AKB54181.1"/>
    </source>
</evidence>
<dbReference type="PANTHER" id="PTHR36842">
    <property type="entry name" value="PROTEIN TOLB HOMOLOG"/>
    <property type="match status" value="1"/>
</dbReference>
<reference evidence="2 3" key="1">
    <citation type="submission" date="2014-07" db="EMBL/GenBank/DDBJ databases">
        <title>Methanogenic archaea and the global carbon cycle.</title>
        <authorList>
            <person name="Henriksen J.R."/>
            <person name="Luke J."/>
            <person name="Reinhart S."/>
            <person name="Benedict M.N."/>
            <person name="Youngblut N.D."/>
            <person name="Metcalf M.E."/>
            <person name="Whitaker R.J."/>
            <person name="Metcalf W.W."/>
        </authorList>
    </citation>
    <scope>NUCLEOTIDE SEQUENCE [LARGE SCALE GENOMIC DNA]</scope>
    <source>
        <strain evidence="2 3">MS</strain>
    </source>
</reference>
<dbReference type="SUPFAM" id="SSF82171">
    <property type="entry name" value="DPP6 N-terminal domain-like"/>
    <property type="match status" value="1"/>
</dbReference>
<dbReference type="GeneID" id="24844414"/>
<dbReference type="Proteomes" id="UP000033033">
    <property type="component" value="Chromosome"/>
</dbReference>
<keyword evidence="3" id="KW-1185">Reference proteome</keyword>
<dbReference type="Pfam" id="PF07676">
    <property type="entry name" value="PD40"/>
    <property type="match status" value="3"/>
</dbReference>
<dbReference type="InterPro" id="IPR011659">
    <property type="entry name" value="WD40"/>
</dbReference>
<proteinExistence type="inferred from homology"/>
<dbReference type="KEGG" id="mby:MSBRM_1183"/>
<dbReference type="Gene3D" id="2.120.10.30">
    <property type="entry name" value="TolB, C-terminal domain"/>
    <property type="match status" value="2"/>
</dbReference>
<evidence type="ECO:0000313" key="3">
    <source>
        <dbReference type="Proteomes" id="UP000033033"/>
    </source>
</evidence>
<evidence type="ECO:0000256" key="1">
    <source>
        <dbReference type="ARBA" id="ARBA00009820"/>
    </source>
</evidence>
<dbReference type="EMBL" id="CP009528">
    <property type="protein sequence ID" value="AKB54181.1"/>
    <property type="molecule type" value="Genomic_DNA"/>
</dbReference>
<dbReference type="AlphaFoldDB" id="A0A0E3LN55"/>
<dbReference type="InterPro" id="IPR011042">
    <property type="entry name" value="6-blade_b-propeller_TolB-like"/>
</dbReference>
<accession>A0A0E3LN55</accession>
<sequence length="396" mass="43162">MKIAYRYFSLFLTLVLLTLPAVAEPGVASDYSNFTEDETYTNSPVENITFLTDSSESELFPVWTADGNSILYTVHRDGSDNLESYKMKANGSEIERTGIGEGNLAGFSDINPNGTELLSTKLNGSQTGLYLVNLENGTVTPVADDPDKSEGWGSWCRLGKKIVYTQKSGDAPSELWIVNRDGSDKKRLGTSENVGMGKDWCPLGLKIVYSANDSKEEPDLWTIEWHGTNQTQLTDTPYGEWDPSYSPDGKRIVYISDEGGKPEIWLRDTKGSYKVMLTNNIGVIDSSPRWSPDGSKIVFTVHRMQNILENSTVNGSSSVLLNGYISNMITDNSTMMDNSTMANNSIIGGSDIAVIELEPLLSILDSTSENGLDNFTISGSDTVVIDPGSTSSASPL</sequence>
<dbReference type="STRING" id="1434108.MSBRM_1183"/>
<protein>
    <submittedName>
        <fullName evidence="2">Periplasmic component of the Tol biopolymer transport system-like protein</fullName>
    </submittedName>
</protein>
<gene>
    <name evidence="2" type="ORF">MSBRM_1183</name>
</gene>
<dbReference type="PANTHER" id="PTHR36842:SF1">
    <property type="entry name" value="PROTEIN TOLB"/>
    <property type="match status" value="1"/>
</dbReference>
<organism evidence="2 3">
    <name type="scientific">Methanosarcina barkeri MS</name>
    <dbReference type="NCBI Taxonomy" id="1434108"/>
    <lineage>
        <taxon>Archaea</taxon>
        <taxon>Methanobacteriati</taxon>
        <taxon>Methanobacteriota</taxon>
        <taxon>Stenosarchaea group</taxon>
        <taxon>Methanomicrobia</taxon>
        <taxon>Methanosarcinales</taxon>
        <taxon>Methanosarcinaceae</taxon>
        <taxon>Methanosarcina</taxon>
    </lineage>
</organism>
<name>A0A0E3LN55_METBA</name>